<dbReference type="SUPFAM" id="SSF140990">
    <property type="entry name" value="FtsH protease domain-like"/>
    <property type="match status" value="1"/>
</dbReference>
<gene>
    <name evidence="3" type="ORF">FHS27_002929</name>
</gene>
<dbReference type="GO" id="GO:0006508">
    <property type="term" value="P:proteolysis"/>
    <property type="evidence" value="ECO:0007669"/>
    <property type="project" value="InterPro"/>
</dbReference>
<dbReference type="RefSeq" id="WP_184305498.1">
    <property type="nucleotide sequence ID" value="NZ_JACHXU010000009.1"/>
</dbReference>
<comment type="caution">
    <text evidence="3">The sequence shown here is derived from an EMBL/GenBank/DDBJ whole genome shotgun (WGS) entry which is preliminary data.</text>
</comment>
<evidence type="ECO:0000313" key="3">
    <source>
        <dbReference type="EMBL" id="MBB3207110.1"/>
    </source>
</evidence>
<evidence type="ECO:0000259" key="2">
    <source>
        <dbReference type="Pfam" id="PF01434"/>
    </source>
</evidence>
<dbReference type="Proteomes" id="UP000536179">
    <property type="component" value="Unassembled WGS sequence"/>
</dbReference>
<dbReference type="Pfam" id="PF01434">
    <property type="entry name" value="Peptidase_M41"/>
    <property type="match status" value="1"/>
</dbReference>
<organism evidence="3 4">
    <name type="scientific">Aporhodopirellula rubra</name>
    <dbReference type="NCBI Taxonomy" id="980271"/>
    <lineage>
        <taxon>Bacteria</taxon>
        <taxon>Pseudomonadati</taxon>
        <taxon>Planctomycetota</taxon>
        <taxon>Planctomycetia</taxon>
        <taxon>Pirellulales</taxon>
        <taxon>Pirellulaceae</taxon>
        <taxon>Aporhodopirellula</taxon>
    </lineage>
</organism>
<sequence length="188" mass="20498">MTDPQSESSPINDGDPPSETEGTESIAHRNELISTAHHEAGHAVMAVSLGRTIHKVSIAPGKPQFGAARLGHCEIKKGGSKGSHDRLEDDVLILLAGMVAEAQLTGRYCQRGAARDLKDVANLLCTRAASPRQHETLQRRMLSKTEHILSDAAHVEAIKTIANELLTKTTISGRLVRHHFQQAQQRKR</sequence>
<name>A0A7W5DZ50_9BACT</name>
<evidence type="ECO:0000313" key="4">
    <source>
        <dbReference type="Proteomes" id="UP000536179"/>
    </source>
</evidence>
<feature type="domain" description="Peptidase M41" evidence="2">
    <location>
        <begin position="32"/>
        <end position="123"/>
    </location>
</feature>
<dbReference type="InterPro" id="IPR000642">
    <property type="entry name" value="Peptidase_M41"/>
</dbReference>
<dbReference type="GO" id="GO:0004176">
    <property type="term" value="F:ATP-dependent peptidase activity"/>
    <property type="evidence" value="ECO:0007669"/>
    <property type="project" value="InterPro"/>
</dbReference>
<keyword evidence="4" id="KW-1185">Reference proteome</keyword>
<protein>
    <recommendedName>
        <fullName evidence="2">Peptidase M41 domain-containing protein</fullName>
    </recommendedName>
</protein>
<dbReference type="EMBL" id="JACHXU010000009">
    <property type="protein sequence ID" value="MBB3207110.1"/>
    <property type="molecule type" value="Genomic_DNA"/>
</dbReference>
<dbReference type="GO" id="GO:0005524">
    <property type="term" value="F:ATP binding"/>
    <property type="evidence" value="ECO:0007669"/>
    <property type="project" value="InterPro"/>
</dbReference>
<reference evidence="3 4" key="1">
    <citation type="submission" date="2020-08" db="EMBL/GenBank/DDBJ databases">
        <title>Genomic Encyclopedia of Type Strains, Phase III (KMG-III): the genomes of soil and plant-associated and newly described type strains.</title>
        <authorList>
            <person name="Whitman W."/>
        </authorList>
    </citation>
    <scope>NUCLEOTIDE SEQUENCE [LARGE SCALE GENOMIC DNA]</scope>
    <source>
        <strain evidence="3 4">CECT 8075</strain>
    </source>
</reference>
<dbReference type="InterPro" id="IPR037219">
    <property type="entry name" value="Peptidase_M41-like"/>
</dbReference>
<dbReference type="AlphaFoldDB" id="A0A7W5DZ50"/>
<feature type="region of interest" description="Disordered" evidence="1">
    <location>
        <begin position="1"/>
        <end position="23"/>
    </location>
</feature>
<accession>A0A7W5DZ50</accession>
<proteinExistence type="predicted"/>
<dbReference type="Gene3D" id="1.20.58.760">
    <property type="entry name" value="Peptidase M41"/>
    <property type="match status" value="1"/>
</dbReference>
<feature type="compositionally biased region" description="Polar residues" evidence="1">
    <location>
        <begin position="1"/>
        <end position="11"/>
    </location>
</feature>
<evidence type="ECO:0000256" key="1">
    <source>
        <dbReference type="SAM" id="MobiDB-lite"/>
    </source>
</evidence>
<dbReference type="GO" id="GO:0004222">
    <property type="term" value="F:metalloendopeptidase activity"/>
    <property type="evidence" value="ECO:0007669"/>
    <property type="project" value="InterPro"/>
</dbReference>